<name>A0A218MKG4_9VIRU</name>
<dbReference type="Gene3D" id="2.60.260.40">
    <property type="entry name" value="q5lls5 like domains"/>
    <property type="match status" value="1"/>
</dbReference>
<organism evidence="2">
    <name type="scientific">uncultured virus</name>
    <dbReference type="NCBI Taxonomy" id="340016"/>
    <lineage>
        <taxon>Viruses</taxon>
        <taxon>environmental samples</taxon>
    </lineage>
</organism>
<dbReference type="Pfam" id="PF10276">
    <property type="entry name" value="zf-CHCC"/>
    <property type="match status" value="1"/>
</dbReference>
<proteinExistence type="predicted"/>
<dbReference type="EMBL" id="KY052794">
    <property type="protein sequence ID" value="ASE99760.1"/>
    <property type="molecule type" value="Genomic_DNA"/>
</dbReference>
<dbReference type="InterPro" id="IPR019401">
    <property type="entry name" value="Znf_CHCC"/>
</dbReference>
<feature type="domain" description="Zinc finger CHCC-type" evidence="1">
    <location>
        <begin position="26"/>
        <end position="56"/>
    </location>
</feature>
<reference evidence="2" key="1">
    <citation type="submission" date="2016-10" db="EMBL/GenBank/DDBJ databases">
        <authorList>
            <person name="Varghese N."/>
        </authorList>
    </citation>
    <scope>NUCLEOTIDE SEQUENCE</scope>
</reference>
<sequence length="59" mass="6869">MGYEHIHRAITEVLNMKEDIILVKEETVMCDNGHPVQYITVPEGEVVTCGYCDRKFRRT</sequence>
<protein>
    <recommendedName>
        <fullName evidence="1">Zinc finger CHCC-type domain-containing protein</fullName>
    </recommendedName>
</protein>
<evidence type="ECO:0000259" key="1">
    <source>
        <dbReference type="Pfam" id="PF10276"/>
    </source>
</evidence>
<accession>A0A218MKG4</accession>
<reference evidence="2" key="2">
    <citation type="journal article" date="2017" name="Nat. Commun.">
        <title>Single-virus genomics reveals hidden cosmopolitan and abundant viruses.</title>
        <authorList>
            <person name="Martinez-Hernandez F."/>
            <person name="Fornas O."/>
            <person name="Lluesma Gomez M."/>
            <person name="Bolduc B."/>
            <person name="de la Cruz Pena M.J."/>
            <person name="Martinez J.M."/>
            <person name="Anton J."/>
            <person name="Gasol J.M."/>
            <person name="Rosselli R."/>
            <person name="Rodriguez-Valera F."/>
            <person name="Sullivan M.B."/>
            <person name="Acinas S.G."/>
            <person name="Martinez-Garcia M."/>
        </authorList>
    </citation>
    <scope>NUCLEOTIDE SEQUENCE</scope>
</reference>
<evidence type="ECO:0000313" key="2">
    <source>
        <dbReference type="EMBL" id="ASE99760.1"/>
    </source>
</evidence>